<organism evidence="1 2">
    <name type="scientific">Agrocybe pediades</name>
    <dbReference type="NCBI Taxonomy" id="84607"/>
    <lineage>
        <taxon>Eukaryota</taxon>
        <taxon>Fungi</taxon>
        <taxon>Dikarya</taxon>
        <taxon>Basidiomycota</taxon>
        <taxon>Agaricomycotina</taxon>
        <taxon>Agaricomycetes</taxon>
        <taxon>Agaricomycetidae</taxon>
        <taxon>Agaricales</taxon>
        <taxon>Agaricineae</taxon>
        <taxon>Strophariaceae</taxon>
        <taxon>Agrocybe</taxon>
    </lineage>
</organism>
<evidence type="ECO:0000313" key="2">
    <source>
        <dbReference type="Proteomes" id="UP000521872"/>
    </source>
</evidence>
<sequence length="398" mass="45459">MEKKWDRVRFVDLESFEELPNQTWSFMGREAPSLEWFSIKFSPSRTRHIQVLPALFNGVAPRLRAFRAPPCFDFDMATASSCLSNVRIFTFTGEHTVPVMFSLLKLMPRITHLRIEGSRYDLDGPRHQMALSKIDLPLLESLQICGKDSLTVLAFLEHITHTSSCSLHVNHILGLRIYDKSSQNTEPPPSTIYGAILKWFLPYINKHPPTLIVLHRGRWYPDLIQVDIWDSNVHRYFPTVEKPHLSVDIILDTYGRSFVRALAPSFIAVKSLHLRGVHMVHCHSQSMYSAFPSVTELTIHHAQFEAEAFYTREGDGEAVLFPLLHTVTVGGDYEGGLLESVADFLEYRIRIGFPASTLDISAVYKVYDDPDVVPRLGKMKGLAIIWPTRRRQEDPTKS</sequence>
<accession>A0A8H4QKQ2</accession>
<proteinExistence type="predicted"/>
<protein>
    <recommendedName>
        <fullName evidence="3">FBD domain-containing protein</fullName>
    </recommendedName>
</protein>
<comment type="caution">
    <text evidence="1">The sequence shown here is derived from an EMBL/GenBank/DDBJ whole genome shotgun (WGS) entry which is preliminary data.</text>
</comment>
<gene>
    <name evidence="1" type="ORF">D9613_011834</name>
</gene>
<name>A0A8H4QKQ2_9AGAR</name>
<dbReference type="Proteomes" id="UP000521872">
    <property type="component" value="Unassembled WGS sequence"/>
</dbReference>
<keyword evidence="2" id="KW-1185">Reference proteome</keyword>
<dbReference type="EMBL" id="JAACJL010000047">
    <property type="protein sequence ID" value="KAF4612713.1"/>
    <property type="molecule type" value="Genomic_DNA"/>
</dbReference>
<dbReference type="AlphaFoldDB" id="A0A8H4QKQ2"/>
<evidence type="ECO:0000313" key="1">
    <source>
        <dbReference type="EMBL" id="KAF4612713.1"/>
    </source>
</evidence>
<reference evidence="1 2" key="1">
    <citation type="submission" date="2019-12" db="EMBL/GenBank/DDBJ databases">
        <authorList>
            <person name="Floudas D."/>
            <person name="Bentzer J."/>
            <person name="Ahren D."/>
            <person name="Johansson T."/>
            <person name="Persson P."/>
            <person name="Tunlid A."/>
        </authorList>
    </citation>
    <scope>NUCLEOTIDE SEQUENCE [LARGE SCALE GENOMIC DNA]</scope>
    <source>
        <strain evidence="1 2">CBS 102.39</strain>
    </source>
</reference>
<evidence type="ECO:0008006" key="3">
    <source>
        <dbReference type="Google" id="ProtNLM"/>
    </source>
</evidence>